<feature type="non-terminal residue" evidence="1">
    <location>
        <position position="36"/>
    </location>
</feature>
<accession>A0A382D1P3</accession>
<sequence length="36" mass="4216">MNKLILNSLITLTSIFFNMTLEELRLLTLFNTVDSR</sequence>
<protein>
    <submittedName>
        <fullName evidence="1">Uncharacterized protein</fullName>
    </submittedName>
</protein>
<gene>
    <name evidence="1" type="ORF">METZ01_LOCUS184818</name>
</gene>
<name>A0A382D1P3_9ZZZZ</name>
<evidence type="ECO:0000313" key="1">
    <source>
        <dbReference type="EMBL" id="SVB31964.1"/>
    </source>
</evidence>
<organism evidence="1">
    <name type="scientific">marine metagenome</name>
    <dbReference type="NCBI Taxonomy" id="408172"/>
    <lineage>
        <taxon>unclassified sequences</taxon>
        <taxon>metagenomes</taxon>
        <taxon>ecological metagenomes</taxon>
    </lineage>
</organism>
<dbReference type="AlphaFoldDB" id="A0A382D1P3"/>
<dbReference type="EMBL" id="UINC01037055">
    <property type="protein sequence ID" value="SVB31964.1"/>
    <property type="molecule type" value="Genomic_DNA"/>
</dbReference>
<reference evidence="1" key="1">
    <citation type="submission" date="2018-05" db="EMBL/GenBank/DDBJ databases">
        <authorList>
            <person name="Lanie J.A."/>
            <person name="Ng W.-L."/>
            <person name="Kazmierczak K.M."/>
            <person name="Andrzejewski T.M."/>
            <person name="Davidsen T.M."/>
            <person name="Wayne K.J."/>
            <person name="Tettelin H."/>
            <person name="Glass J.I."/>
            <person name="Rusch D."/>
            <person name="Podicherti R."/>
            <person name="Tsui H.-C.T."/>
            <person name="Winkler M.E."/>
        </authorList>
    </citation>
    <scope>NUCLEOTIDE SEQUENCE</scope>
</reference>
<proteinExistence type="predicted"/>